<name>A0A521DBJ7_9BACT</name>
<dbReference type="OrthoDB" id="215254at2"/>
<dbReference type="InterPro" id="IPR036269">
    <property type="entry name" value="Rho_N_sf"/>
</dbReference>
<keyword evidence="2" id="KW-0812">Transmembrane</keyword>
<dbReference type="InterPro" id="IPR024623">
    <property type="entry name" value="YtxH"/>
</dbReference>
<keyword evidence="5" id="KW-1185">Reference proteome</keyword>
<dbReference type="Pfam" id="PF07498">
    <property type="entry name" value="Rho_N"/>
    <property type="match status" value="1"/>
</dbReference>
<dbReference type="Gene3D" id="1.10.720.10">
    <property type="match status" value="1"/>
</dbReference>
<keyword evidence="2" id="KW-1133">Transmembrane helix</keyword>
<evidence type="ECO:0000313" key="5">
    <source>
        <dbReference type="Proteomes" id="UP000317593"/>
    </source>
</evidence>
<keyword evidence="2" id="KW-0472">Membrane</keyword>
<accession>A0A521DBJ7</accession>
<dbReference type="EMBL" id="FXTH01000009">
    <property type="protein sequence ID" value="SMO68280.1"/>
    <property type="molecule type" value="Genomic_DNA"/>
</dbReference>
<evidence type="ECO:0000313" key="4">
    <source>
        <dbReference type="EMBL" id="SMO68280.1"/>
    </source>
</evidence>
<dbReference type="SUPFAM" id="SSF68912">
    <property type="entry name" value="Rho N-terminal domain-like"/>
    <property type="match status" value="1"/>
</dbReference>
<evidence type="ECO:0000256" key="1">
    <source>
        <dbReference type="SAM" id="Coils"/>
    </source>
</evidence>
<feature type="coiled-coil region" evidence="1">
    <location>
        <begin position="40"/>
        <end position="78"/>
    </location>
</feature>
<dbReference type="RefSeq" id="WP_142714617.1">
    <property type="nucleotide sequence ID" value="NZ_FXTH01000009.1"/>
</dbReference>
<keyword evidence="1" id="KW-0175">Coiled coil</keyword>
<protein>
    <submittedName>
        <fullName evidence="4">Rho termination factor, N-terminal domain</fullName>
    </submittedName>
</protein>
<gene>
    <name evidence="4" type="ORF">SAMN06265218_10920</name>
</gene>
<dbReference type="Proteomes" id="UP000317593">
    <property type="component" value="Unassembled WGS sequence"/>
</dbReference>
<dbReference type="SMART" id="SM00959">
    <property type="entry name" value="Rho_N"/>
    <property type="match status" value="1"/>
</dbReference>
<organism evidence="4 5">
    <name type="scientific">Fodinibius sediminis</name>
    <dbReference type="NCBI Taxonomy" id="1214077"/>
    <lineage>
        <taxon>Bacteria</taxon>
        <taxon>Pseudomonadati</taxon>
        <taxon>Balneolota</taxon>
        <taxon>Balneolia</taxon>
        <taxon>Balneolales</taxon>
        <taxon>Balneolaceae</taxon>
        <taxon>Fodinibius</taxon>
    </lineage>
</organism>
<evidence type="ECO:0000259" key="3">
    <source>
        <dbReference type="SMART" id="SM00959"/>
    </source>
</evidence>
<evidence type="ECO:0000256" key="2">
    <source>
        <dbReference type="SAM" id="Phobius"/>
    </source>
</evidence>
<sequence>MGTRNKEKVILATLTGVASGVILGLLFAPEKGEKTREKISQKQAEYLKDLKDEIEELRSKINQKIEAGKKEVDELGKEVKFKSDDVISKAKKMASYDEWTKEELYQRAKETGIEGYSTMNKDELIEALRQHKPISF</sequence>
<dbReference type="InterPro" id="IPR011112">
    <property type="entry name" value="Rho-like_N"/>
</dbReference>
<feature type="domain" description="Rho termination factor-like N-terminal" evidence="3">
    <location>
        <begin position="95"/>
        <end position="134"/>
    </location>
</feature>
<feature type="transmembrane region" description="Helical" evidence="2">
    <location>
        <begin position="9"/>
        <end position="28"/>
    </location>
</feature>
<dbReference type="Pfam" id="PF12732">
    <property type="entry name" value="YtxH"/>
    <property type="match status" value="1"/>
</dbReference>
<reference evidence="4 5" key="1">
    <citation type="submission" date="2017-05" db="EMBL/GenBank/DDBJ databases">
        <authorList>
            <person name="Varghese N."/>
            <person name="Submissions S."/>
        </authorList>
    </citation>
    <scope>NUCLEOTIDE SEQUENCE [LARGE SCALE GENOMIC DNA]</scope>
    <source>
        <strain evidence="4 5">DSM 21194</strain>
    </source>
</reference>
<proteinExistence type="predicted"/>
<dbReference type="AlphaFoldDB" id="A0A521DBJ7"/>
<dbReference type="GO" id="GO:0006353">
    <property type="term" value="P:DNA-templated transcription termination"/>
    <property type="evidence" value="ECO:0007669"/>
    <property type="project" value="InterPro"/>
</dbReference>